<evidence type="ECO:0000313" key="2">
    <source>
        <dbReference type="Proteomes" id="UP000307592"/>
    </source>
</evidence>
<accession>A0A5C4RJ06</accession>
<name>A0A5C4RJ06_PHOLU</name>
<dbReference type="RefSeq" id="WP_139655483.1">
    <property type="nucleotide sequence ID" value="NZ_CAWOQH010000024.1"/>
</dbReference>
<dbReference type="Pfam" id="PF23945">
    <property type="entry name" value="DUF7279"/>
    <property type="match status" value="1"/>
</dbReference>
<organism evidence="1 2">
    <name type="scientific">Photorhabdus luminescens subsp. sonorensis</name>
    <dbReference type="NCBI Taxonomy" id="1173677"/>
    <lineage>
        <taxon>Bacteria</taxon>
        <taxon>Pseudomonadati</taxon>
        <taxon>Pseudomonadota</taxon>
        <taxon>Gammaproteobacteria</taxon>
        <taxon>Enterobacterales</taxon>
        <taxon>Morganellaceae</taxon>
        <taxon>Photorhabdus</taxon>
    </lineage>
</organism>
<sequence>MNNHISYPVNVSVYYYRNWWVLKIEVSWDDDIFLFPAKPTKRQIRKFKRNTIKWLKQGLIEMNNRGLDGS</sequence>
<evidence type="ECO:0000313" key="1">
    <source>
        <dbReference type="EMBL" id="TNH43775.1"/>
    </source>
</evidence>
<gene>
    <name evidence="1" type="ORF">EP164_09510</name>
</gene>
<comment type="caution">
    <text evidence="1">The sequence shown here is derived from an EMBL/GenBank/DDBJ whole genome shotgun (WGS) entry which is preliminary data.</text>
</comment>
<dbReference type="EMBL" id="SBIJ01000012">
    <property type="protein sequence ID" value="TNH43775.1"/>
    <property type="molecule type" value="Genomic_DNA"/>
</dbReference>
<dbReference type="AlphaFoldDB" id="A0A5C4RJ06"/>
<dbReference type="Proteomes" id="UP000307592">
    <property type="component" value="Unassembled WGS sequence"/>
</dbReference>
<dbReference type="InterPro" id="IPR055703">
    <property type="entry name" value="DUF7279"/>
</dbReference>
<proteinExistence type="predicted"/>
<protein>
    <submittedName>
        <fullName evidence="1">Uncharacterized protein</fullName>
    </submittedName>
</protein>
<reference evidence="1 2" key="1">
    <citation type="submission" date="2019-01" db="EMBL/GenBank/DDBJ databases">
        <title>Draft genome assembly of Photorhabdus luminescens subsp. sonorensis Caborca.</title>
        <authorList>
            <person name="Duong D.A."/>
            <person name="Espinosa-Artiles P."/>
            <person name="Orozco R.A."/>
            <person name="Molnar I."/>
            <person name="Stock P."/>
        </authorList>
    </citation>
    <scope>NUCLEOTIDE SEQUENCE [LARGE SCALE GENOMIC DNA]</scope>
    <source>
        <strain evidence="1 2">Caborca</strain>
    </source>
</reference>